<reference evidence="1" key="1">
    <citation type="journal article" date="2014" name="Front. Microbiol.">
        <title>High frequency of phylogenetically diverse reductive dehalogenase-homologous genes in deep subseafloor sedimentary metagenomes.</title>
        <authorList>
            <person name="Kawai M."/>
            <person name="Futagami T."/>
            <person name="Toyoda A."/>
            <person name="Takaki Y."/>
            <person name="Nishi S."/>
            <person name="Hori S."/>
            <person name="Arai W."/>
            <person name="Tsubouchi T."/>
            <person name="Morono Y."/>
            <person name="Uchiyama I."/>
            <person name="Ito T."/>
            <person name="Fujiyama A."/>
            <person name="Inagaki F."/>
            <person name="Takami H."/>
        </authorList>
    </citation>
    <scope>NUCLEOTIDE SEQUENCE</scope>
    <source>
        <strain evidence="1">Expedition CK06-06</strain>
    </source>
</reference>
<evidence type="ECO:0000313" key="1">
    <source>
        <dbReference type="EMBL" id="GAH07771.1"/>
    </source>
</evidence>
<accession>X1CHH6</accession>
<comment type="caution">
    <text evidence="1">The sequence shown here is derived from an EMBL/GenBank/DDBJ whole genome shotgun (WGS) entry which is preliminary data.</text>
</comment>
<gene>
    <name evidence="1" type="ORF">S01H4_55646</name>
</gene>
<sequence length="56" mass="6383">LPLVNQQSVPSKQVNNLTNDEIFHILQNIYNISDEYNLSTNNVASNDVLFFINGFI</sequence>
<organism evidence="1">
    <name type="scientific">marine sediment metagenome</name>
    <dbReference type="NCBI Taxonomy" id="412755"/>
    <lineage>
        <taxon>unclassified sequences</taxon>
        <taxon>metagenomes</taxon>
        <taxon>ecological metagenomes</taxon>
    </lineage>
</organism>
<name>X1CHH6_9ZZZZ</name>
<dbReference type="EMBL" id="BART01032141">
    <property type="protein sequence ID" value="GAH07771.1"/>
    <property type="molecule type" value="Genomic_DNA"/>
</dbReference>
<protein>
    <submittedName>
        <fullName evidence="1">Uncharacterized protein</fullName>
    </submittedName>
</protein>
<dbReference type="AlphaFoldDB" id="X1CHH6"/>
<feature type="non-terminal residue" evidence="1">
    <location>
        <position position="1"/>
    </location>
</feature>
<proteinExistence type="predicted"/>